<evidence type="ECO:0000313" key="3">
    <source>
        <dbReference type="EMBL" id="NEU67445.1"/>
    </source>
</evidence>
<protein>
    <submittedName>
        <fullName evidence="3">Glycosyltransferase family 4 protein</fullName>
    </submittedName>
</protein>
<dbReference type="Proteomes" id="UP000477386">
    <property type="component" value="Unassembled WGS sequence"/>
</dbReference>
<organism evidence="3 4">
    <name type="scientific">Spirosoma agri</name>
    <dbReference type="NCBI Taxonomy" id="1987381"/>
    <lineage>
        <taxon>Bacteria</taxon>
        <taxon>Pseudomonadati</taxon>
        <taxon>Bacteroidota</taxon>
        <taxon>Cytophagia</taxon>
        <taxon>Cytophagales</taxon>
        <taxon>Cytophagaceae</taxon>
        <taxon>Spirosoma</taxon>
    </lineage>
</organism>
<dbReference type="SUPFAM" id="SSF53756">
    <property type="entry name" value="UDP-Glycosyltransferase/glycogen phosphorylase"/>
    <property type="match status" value="1"/>
</dbReference>
<dbReference type="Gene3D" id="3.40.50.2000">
    <property type="entry name" value="Glycogen Phosphorylase B"/>
    <property type="match status" value="2"/>
</dbReference>
<gene>
    <name evidence="3" type="ORF">GK091_11180</name>
</gene>
<sequence length="343" mass="39376">MERLDSKLNKIGVSFFQRRPRKGFSFSLESIFDDVRQRLQQKIQSTTFISKCYNDGYLTKLINIIEATTRQNKSEINHITGEIHFLNMLMNTSTVVLTVLDCGMIHRKTGFSKKVVKWLYLKMPVKKSKLVTTISEVTKKEIIKYTSCDSEKIKVIPVSINPIYQSNLKVFNSDKPKILQIGTGYNKNLVRLIYALKTIQCHLTIVGKLSTEQLQALKDNTIDYSNVYNISNEQLLEKYIECDILSFVSTFEGFGMPIVEANAVERVVVTSNISSMPEVAADAACLVDPFDVESIRKGFERVINDEVYRNELISKGRSNKLRFDPDRIATMYYEVYEYVNSRS</sequence>
<dbReference type="EMBL" id="JAAGNZ010000001">
    <property type="protein sequence ID" value="NEU67445.1"/>
    <property type="molecule type" value="Genomic_DNA"/>
</dbReference>
<dbReference type="Pfam" id="PF00534">
    <property type="entry name" value="Glycos_transf_1"/>
    <property type="match status" value="1"/>
</dbReference>
<dbReference type="PANTHER" id="PTHR46401:SF2">
    <property type="entry name" value="GLYCOSYLTRANSFERASE WBBK-RELATED"/>
    <property type="match status" value="1"/>
</dbReference>
<dbReference type="RefSeq" id="WP_164037435.1">
    <property type="nucleotide sequence ID" value="NZ_JAAGNZ010000001.1"/>
</dbReference>
<accession>A0A6M0IIC4</accession>
<feature type="domain" description="Glycosyl transferase family 1" evidence="2">
    <location>
        <begin position="171"/>
        <end position="317"/>
    </location>
</feature>
<proteinExistence type="predicted"/>
<evidence type="ECO:0000259" key="2">
    <source>
        <dbReference type="Pfam" id="PF00534"/>
    </source>
</evidence>
<keyword evidence="1 3" id="KW-0808">Transferase</keyword>
<dbReference type="AlphaFoldDB" id="A0A6M0IIC4"/>
<evidence type="ECO:0000313" key="4">
    <source>
        <dbReference type="Proteomes" id="UP000477386"/>
    </source>
</evidence>
<comment type="caution">
    <text evidence="3">The sequence shown here is derived from an EMBL/GenBank/DDBJ whole genome shotgun (WGS) entry which is preliminary data.</text>
</comment>
<dbReference type="PANTHER" id="PTHR46401">
    <property type="entry name" value="GLYCOSYLTRANSFERASE WBBK-RELATED"/>
    <property type="match status" value="1"/>
</dbReference>
<keyword evidence="4" id="KW-1185">Reference proteome</keyword>
<dbReference type="GO" id="GO:0009103">
    <property type="term" value="P:lipopolysaccharide biosynthetic process"/>
    <property type="evidence" value="ECO:0007669"/>
    <property type="project" value="TreeGrafter"/>
</dbReference>
<dbReference type="InterPro" id="IPR001296">
    <property type="entry name" value="Glyco_trans_1"/>
</dbReference>
<reference evidence="3 4" key="1">
    <citation type="submission" date="2020-02" db="EMBL/GenBank/DDBJ databases">
        <title>Draft genome sequence of two Spirosoma agri KCTC 52727 and Spirosoma terrae KCTC 52035.</title>
        <authorList>
            <person name="Rojas J."/>
            <person name="Ambika Manirajan B."/>
            <person name="Ratering S."/>
            <person name="Suarez C."/>
            <person name="Schnell S."/>
        </authorList>
    </citation>
    <scope>NUCLEOTIDE SEQUENCE [LARGE SCALE GENOMIC DNA]</scope>
    <source>
        <strain evidence="3 4">KCTC 52727</strain>
    </source>
</reference>
<name>A0A6M0IIC4_9BACT</name>
<dbReference type="CDD" id="cd03809">
    <property type="entry name" value="GT4_MtfB-like"/>
    <property type="match status" value="1"/>
</dbReference>
<evidence type="ECO:0000256" key="1">
    <source>
        <dbReference type="ARBA" id="ARBA00022679"/>
    </source>
</evidence>
<dbReference type="GO" id="GO:0016757">
    <property type="term" value="F:glycosyltransferase activity"/>
    <property type="evidence" value="ECO:0007669"/>
    <property type="project" value="InterPro"/>
</dbReference>